<keyword evidence="9" id="KW-1185">Reference proteome</keyword>
<dbReference type="Pfam" id="PF00672">
    <property type="entry name" value="HAMP"/>
    <property type="match status" value="1"/>
</dbReference>
<dbReference type="EMBL" id="FNWO01000006">
    <property type="protein sequence ID" value="SEH35698.1"/>
    <property type="molecule type" value="Genomic_DNA"/>
</dbReference>
<protein>
    <submittedName>
        <fullName evidence="8">Methyl-accepting chemotaxis protein</fullName>
    </submittedName>
</protein>
<dbReference type="SUPFAM" id="SSF58104">
    <property type="entry name" value="Methyl-accepting chemotaxis protein (MCP) signaling domain"/>
    <property type="match status" value="1"/>
</dbReference>
<dbReference type="PROSITE" id="PS50885">
    <property type="entry name" value="HAMP"/>
    <property type="match status" value="1"/>
</dbReference>
<organism evidence="8 9">
    <name type="scientific">Magnetospirillum fulvum</name>
    <name type="common">Rhodospirillum fulvum</name>
    <dbReference type="NCBI Taxonomy" id="1082"/>
    <lineage>
        <taxon>Bacteria</taxon>
        <taxon>Pseudomonadati</taxon>
        <taxon>Pseudomonadota</taxon>
        <taxon>Alphaproteobacteria</taxon>
        <taxon>Rhodospirillales</taxon>
        <taxon>Rhodospirillaceae</taxon>
        <taxon>Magnetospirillum</taxon>
    </lineage>
</organism>
<feature type="transmembrane region" description="Helical" evidence="5">
    <location>
        <begin position="319"/>
        <end position="339"/>
    </location>
</feature>
<feature type="domain" description="HAMP" evidence="7">
    <location>
        <begin position="340"/>
        <end position="393"/>
    </location>
</feature>
<dbReference type="GO" id="GO:0007165">
    <property type="term" value="P:signal transduction"/>
    <property type="evidence" value="ECO:0007669"/>
    <property type="project" value="UniProtKB-KW"/>
</dbReference>
<dbReference type="OrthoDB" id="3289104at2"/>
<evidence type="ECO:0000259" key="6">
    <source>
        <dbReference type="PROSITE" id="PS50111"/>
    </source>
</evidence>
<evidence type="ECO:0000256" key="1">
    <source>
        <dbReference type="ARBA" id="ARBA00023224"/>
    </source>
</evidence>
<accession>A0A1H6HN81</accession>
<evidence type="ECO:0000259" key="7">
    <source>
        <dbReference type="PROSITE" id="PS50885"/>
    </source>
</evidence>
<sequence>MTDDVVALEARPLPGASWPGAVLLSRLADLWHRGDVPLLGSVSIRVRFIGLVALALVAAVTFGTVLQLAGARIEAMVVAQDGFRRLNDLASDMRSGAAAAENWQEQFVRDRDLAAAEAFRREIARLRERLDAMAGLAGTGPMAQAVVEARNGLGAVADAFAALESEAGRLGLSEKEGLRVRLNDSTRAIERELAEWPNAGDLPLLMARMRLAERDYMLYGLASALGRHRAAATQFDMAIDSSPLPPATREEFRRLLTLYAADLAAFAEGSQALKREIGRVRDGVKVLQPAIGQVATFAREGMAQAIAAQDEERRAANKMVALVGLLSAAMFIAAALVLARSVTQPIRLIQGAMERLAAGDHTVGVPGGERGDEIGDMARAVGVFKENAIAMVRLRAEQDSIRAESEAANRAHLLGLADTFEREVKQSVDLVSESSLAIRDTAMRMAARTDAVGSGSLAVAEAAEQARAAVGHVVEAVAEMDISVREIAQGAVSATEIVAGAVEELNRSTDRIHGLAELAGRIDRVVGMITEIAGRTNMLALNAAIEAQRAGAAGKGFGVVADEVKQLAGQTAISTREITAQIAAIQSATADTVAAIDGIGAAIGRMDGIARQVSHAVGRQAEATARIGRCVEEVILDTKVVSEGVVAVTQSAARYCGAAIGVMWAAQDLAAPAERLDSEVGDFLATVRGGPDRAVAG</sequence>
<name>A0A1H6HN81_MAGFU</name>
<dbReference type="Gene3D" id="6.10.340.10">
    <property type="match status" value="1"/>
</dbReference>
<gene>
    <name evidence="8" type="ORF">SAMN04244559_01828</name>
</gene>
<evidence type="ECO:0000256" key="4">
    <source>
        <dbReference type="SAM" id="Coils"/>
    </source>
</evidence>
<comment type="similarity">
    <text evidence="2">Belongs to the methyl-accepting chemotaxis (MCP) protein family.</text>
</comment>
<dbReference type="InterPro" id="IPR003660">
    <property type="entry name" value="HAMP_dom"/>
</dbReference>
<dbReference type="AlphaFoldDB" id="A0A1H6HN81"/>
<dbReference type="GO" id="GO:0016020">
    <property type="term" value="C:membrane"/>
    <property type="evidence" value="ECO:0007669"/>
    <property type="project" value="InterPro"/>
</dbReference>
<evidence type="ECO:0000313" key="9">
    <source>
        <dbReference type="Proteomes" id="UP000182983"/>
    </source>
</evidence>
<proteinExistence type="inferred from homology"/>
<dbReference type="InterPro" id="IPR004089">
    <property type="entry name" value="MCPsignal_dom"/>
</dbReference>
<feature type="coiled-coil region" evidence="4">
    <location>
        <begin position="109"/>
        <end position="136"/>
    </location>
</feature>
<reference evidence="9" key="1">
    <citation type="submission" date="2016-10" db="EMBL/GenBank/DDBJ databases">
        <authorList>
            <person name="Varghese N."/>
            <person name="Submissions S."/>
        </authorList>
    </citation>
    <scope>NUCLEOTIDE SEQUENCE [LARGE SCALE GENOMIC DNA]</scope>
    <source>
        <strain evidence="9">DSM 13234</strain>
    </source>
</reference>
<feature type="transmembrane region" description="Helical" evidence="5">
    <location>
        <begin position="46"/>
        <end position="66"/>
    </location>
</feature>
<feature type="domain" description="Methyl-accepting transducer" evidence="6">
    <location>
        <begin position="434"/>
        <end position="670"/>
    </location>
</feature>
<evidence type="ECO:0000256" key="2">
    <source>
        <dbReference type="ARBA" id="ARBA00029447"/>
    </source>
</evidence>
<keyword evidence="5" id="KW-0472">Membrane</keyword>
<dbReference type="SMART" id="SM00283">
    <property type="entry name" value="MA"/>
    <property type="match status" value="1"/>
</dbReference>
<dbReference type="RefSeq" id="WP_074767777.1">
    <property type="nucleotide sequence ID" value="NZ_FNWO01000006.1"/>
</dbReference>
<keyword evidence="5" id="KW-1133">Transmembrane helix</keyword>
<keyword evidence="1 3" id="KW-0807">Transducer</keyword>
<evidence type="ECO:0000256" key="3">
    <source>
        <dbReference type="PROSITE-ProRule" id="PRU00284"/>
    </source>
</evidence>
<evidence type="ECO:0000313" key="8">
    <source>
        <dbReference type="EMBL" id="SEH35698.1"/>
    </source>
</evidence>
<keyword evidence="4" id="KW-0175">Coiled coil</keyword>
<dbReference type="SMART" id="SM00304">
    <property type="entry name" value="HAMP"/>
    <property type="match status" value="1"/>
</dbReference>
<evidence type="ECO:0000256" key="5">
    <source>
        <dbReference type="SAM" id="Phobius"/>
    </source>
</evidence>
<dbReference type="Gene3D" id="1.10.287.950">
    <property type="entry name" value="Methyl-accepting chemotaxis protein"/>
    <property type="match status" value="1"/>
</dbReference>
<dbReference type="CDD" id="cd06225">
    <property type="entry name" value="HAMP"/>
    <property type="match status" value="1"/>
</dbReference>
<dbReference type="PANTHER" id="PTHR32089">
    <property type="entry name" value="METHYL-ACCEPTING CHEMOTAXIS PROTEIN MCPB"/>
    <property type="match status" value="1"/>
</dbReference>
<keyword evidence="5" id="KW-0812">Transmembrane</keyword>
<dbReference type="PROSITE" id="PS50111">
    <property type="entry name" value="CHEMOTAXIS_TRANSDUC_2"/>
    <property type="match status" value="1"/>
</dbReference>
<dbReference type="PANTHER" id="PTHR32089:SF112">
    <property type="entry name" value="LYSOZYME-LIKE PROTEIN-RELATED"/>
    <property type="match status" value="1"/>
</dbReference>
<dbReference type="Proteomes" id="UP000182983">
    <property type="component" value="Unassembled WGS sequence"/>
</dbReference>
<dbReference type="Pfam" id="PF00015">
    <property type="entry name" value="MCPsignal"/>
    <property type="match status" value="1"/>
</dbReference>